<dbReference type="Pfam" id="PF00575">
    <property type="entry name" value="S1"/>
    <property type="match status" value="1"/>
</dbReference>
<keyword evidence="11" id="KW-1185">Reference proteome</keyword>
<keyword evidence="3 8" id="KW-0963">Cytoplasm</keyword>
<dbReference type="SMART" id="SM00955">
    <property type="entry name" value="RNB"/>
    <property type="match status" value="1"/>
</dbReference>
<protein>
    <recommendedName>
        <fullName evidence="8">Ribonuclease R</fullName>
        <shortName evidence="8">RNase R</shortName>
        <ecNumber evidence="8">3.1.13.1</ecNumber>
    </recommendedName>
</protein>
<dbReference type="SMART" id="SM00357">
    <property type="entry name" value="CSP"/>
    <property type="match status" value="2"/>
</dbReference>
<dbReference type="SMART" id="SM00316">
    <property type="entry name" value="S1"/>
    <property type="match status" value="1"/>
</dbReference>
<reference evidence="11" key="1">
    <citation type="journal article" date="2017" name="Appl. Environ. Microbiol.">
        <title>Genomic Analysis of Calderihabitans maritimus KKC1, a Thermophilic, Hydrogenogenic, Carboxydotrophic Bacterium Isolated from Marine Sediment.</title>
        <authorList>
            <person name="Omae K."/>
            <person name="Yoneda Y."/>
            <person name="Fukuyama Y."/>
            <person name="Yoshida T."/>
            <person name="Sako Y."/>
        </authorList>
    </citation>
    <scope>NUCLEOTIDE SEQUENCE [LARGE SCALE GENOMIC DNA]</scope>
    <source>
        <strain evidence="11">KKC1</strain>
    </source>
</reference>
<keyword evidence="5 8" id="KW-0378">Hydrolase</keyword>
<dbReference type="GO" id="GO:0003723">
    <property type="term" value="F:RNA binding"/>
    <property type="evidence" value="ECO:0007669"/>
    <property type="project" value="UniProtKB-UniRule"/>
</dbReference>
<dbReference type="GO" id="GO:0008859">
    <property type="term" value="F:exoribonuclease II activity"/>
    <property type="evidence" value="ECO:0007669"/>
    <property type="project" value="UniProtKB-UniRule"/>
</dbReference>
<comment type="catalytic activity">
    <reaction evidence="1 8">
        <text>Exonucleolytic cleavage in the 3'- to 5'-direction to yield nucleoside 5'-phosphates.</text>
        <dbReference type="EC" id="3.1.13.1"/>
    </reaction>
</comment>
<keyword evidence="4 8" id="KW-0540">Nuclease</keyword>
<keyword evidence="6 8" id="KW-0269">Exonuclease</keyword>
<keyword evidence="7 8" id="KW-0694">RNA-binding</keyword>
<dbReference type="InterPro" id="IPR050180">
    <property type="entry name" value="RNR_Ribonuclease"/>
</dbReference>
<dbReference type="EC" id="3.1.13.1" evidence="8"/>
<feature type="domain" description="S1 motif" evidence="9">
    <location>
        <begin position="623"/>
        <end position="703"/>
    </location>
</feature>
<dbReference type="RefSeq" id="WP_088554392.1">
    <property type="nucleotide sequence ID" value="NZ_BDGJ01000117.1"/>
</dbReference>
<dbReference type="GO" id="GO:0005829">
    <property type="term" value="C:cytosol"/>
    <property type="evidence" value="ECO:0007669"/>
    <property type="project" value="TreeGrafter"/>
</dbReference>
<name>A0A1Z5HUI2_9FIRM</name>
<evidence type="ECO:0000256" key="5">
    <source>
        <dbReference type="ARBA" id="ARBA00022801"/>
    </source>
</evidence>
<dbReference type="InterPro" id="IPR003029">
    <property type="entry name" value="S1_domain"/>
</dbReference>
<evidence type="ECO:0000256" key="4">
    <source>
        <dbReference type="ARBA" id="ARBA00022722"/>
    </source>
</evidence>
<dbReference type="PROSITE" id="PS50126">
    <property type="entry name" value="S1"/>
    <property type="match status" value="1"/>
</dbReference>
<dbReference type="SUPFAM" id="SSF50249">
    <property type="entry name" value="Nucleic acid-binding proteins"/>
    <property type="match status" value="4"/>
</dbReference>
<dbReference type="InterPro" id="IPR001900">
    <property type="entry name" value="RNase_II/R"/>
</dbReference>
<comment type="caution">
    <text evidence="10">The sequence shown here is derived from an EMBL/GenBank/DDBJ whole genome shotgun (WGS) entry which is preliminary data.</text>
</comment>
<evidence type="ECO:0000256" key="3">
    <source>
        <dbReference type="ARBA" id="ARBA00022490"/>
    </source>
</evidence>
<comment type="subcellular location">
    <subcellularLocation>
        <location evidence="2 8">Cytoplasm</location>
    </subcellularLocation>
</comment>
<dbReference type="HAMAP" id="MF_01895">
    <property type="entry name" value="RNase_R"/>
    <property type="match status" value="1"/>
</dbReference>
<evidence type="ECO:0000256" key="8">
    <source>
        <dbReference type="HAMAP-Rule" id="MF_01895"/>
    </source>
</evidence>
<dbReference type="InterPro" id="IPR011805">
    <property type="entry name" value="RNase_R"/>
</dbReference>
<dbReference type="InterPro" id="IPR013223">
    <property type="entry name" value="RNase_B_OB_dom"/>
</dbReference>
<dbReference type="GO" id="GO:0006402">
    <property type="term" value="P:mRNA catabolic process"/>
    <property type="evidence" value="ECO:0007669"/>
    <property type="project" value="TreeGrafter"/>
</dbReference>
<evidence type="ECO:0000313" key="11">
    <source>
        <dbReference type="Proteomes" id="UP000197032"/>
    </source>
</evidence>
<dbReference type="Pfam" id="PF08206">
    <property type="entry name" value="OB_RNB"/>
    <property type="match status" value="1"/>
</dbReference>
<dbReference type="NCBIfam" id="TIGR02063">
    <property type="entry name" value="RNase_R"/>
    <property type="match status" value="1"/>
</dbReference>
<sequence length="705" mass="81428">MITKEEILAFMREKTYKPMTAEELVNALEVREIEHFLALLRELEQEGKIIFTRKKKYGLPEKMGLVVGRLHGHPKGFAFVIPDTPGMEDVYIGADGLNGAMHNDRVVARVHRRQVDGQQPEGEIIRILERANRFVVGTLERSRHFGFVVPDETRIAQDIFISRNDLNGARQNDKVVVEIVRWPEKRRNPEGKVVEILGRRGEPGVDIISIMRKYQLPEEFPLPVMKEAEKIPLTISEEDLQGRKDLRDWTIVTIDGEDAKDLDDAVSIQVLDNGNFLLGVHIADVSHYVKEGSELDREAYRRGTSVYLVDRVIPMLPPRLSNGICSLNAGEDRLTVTVLMEVDREGQVVRYDIFKSVIRVKERMTYTNVRKILLEEDPVLMERYGELIGSFRLMEQLCRILYRRRLERGAIDFDFPEVKVRLDEQGKPVELIRVERSIAEQIIEEFMVLANETVAEHFYWLEAPFVYRVHEKPDPEAVKQLNQFLKRFGYHVKGVENEIHPRAFQEVVEQVEGKPSARIINTVMLRSMKHARYASQCLGHFGLAAPYYCHFTSPIRRYPDLVIHRVIGEILNKGALSSRRKAKLERKMPDYAKQSSIRELVAEEAERETLDLKKVEYMQRHLGDVFPAVVSNVVPYGMFVEMENLVEGFVHVSTLTDDYYEYQEAEFCLLGQHTRKSYRIGDIVTVQVVRVDTEARRIDCELVSG</sequence>
<comment type="function">
    <text evidence="8">3'-5' exoribonuclease that releases 5'-nucleoside monophosphates and is involved in maturation of structured RNAs.</text>
</comment>
<dbReference type="Pfam" id="PF00773">
    <property type="entry name" value="RNB"/>
    <property type="match status" value="1"/>
</dbReference>
<evidence type="ECO:0000256" key="7">
    <source>
        <dbReference type="ARBA" id="ARBA00022884"/>
    </source>
</evidence>
<gene>
    <name evidence="8" type="primary">rnr</name>
    <name evidence="10" type="ORF">KKC1_23390</name>
</gene>
<dbReference type="Gene3D" id="2.40.50.140">
    <property type="entry name" value="Nucleic acid-binding proteins"/>
    <property type="match status" value="3"/>
</dbReference>
<dbReference type="InterPro" id="IPR011129">
    <property type="entry name" value="CSD"/>
</dbReference>
<dbReference type="OrthoDB" id="9764149at2"/>
<dbReference type="PANTHER" id="PTHR23355:SF9">
    <property type="entry name" value="DIS3-LIKE EXONUCLEASE 2"/>
    <property type="match status" value="1"/>
</dbReference>
<evidence type="ECO:0000259" key="9">
    <source>
        <dbReference type="PROSITE" id="PS50126"/>
    </source>
</evidence>
<dbReference type="InterPro" id="IPR004476">
    <property type="entry name" value="RNase_II/RNase_R"/>
</dbReference>
<dbReference type="Pfam" id="PF17876">
    <property type="entry name" value="CSD2"/>
    <property type="match status" value="1"/>
</dbReference>
<dbReference type="EMBL" id="BDGJ01000117">
    <property type="protein sequence ID" value="GAW93199.1"/>
    <property type="molecule type" value="Genomic_DNA"/>
</dbReference>
<evidence type="ECO:0000256" key="1">
    <source>
        <dbReference type="ARBA" id="ARBA00001849"/>
    </source>
</evidence>
<dbReference type="InterPro" id="IPR012340">
    <property type="entry name" value="NA-bd_OB-fold"/>
</dbReference>
<accession>A0A1Z5HUI2</accession>
<evidence type="ECO:0000256" key="6">
    <source>
        <dbReference type="ARBA" id="ARBA00022839"/>
    </source>
</evidence>
<dbReference type="Proteomes" id="UP000197032">
    <property type="component" value="Unassembled WGS sequence"/>
</dbReference>
<dbReference type="CDD" id="cd04471">
    <property type="entry name" value="S1_RNase_R"/>
    <property type="match status" value="1"/>
</dbReference>
<organism evidence="10 11">
    <name type="scientific">Calderihabitans maritimus</name>
    <dbReference type="NCBI Taxonomy" id="1246530"/>
    <lineage>
        <taxon>Bacteria</taxon>
        <taxon>Bacillati</taxon>
        <taxon>Bacillota</taxon>
        <taxon>Clostridia</taxon>
        <taxon>Neomoorellales</taxon>
        <taxon>Calderihabitantaceae</taxon>
        <taxon>Calderihabitans</taxon>
    </lineage>
</organism>
<evidence type="ECO:0000313" key="10">
    <source>
        <dbReference type="EMBL" id="GAW93199.1"/>
    </source>
</evidence>
<dbReference type="InterPro" id="IPR040476">
    <property type="entry name" value="CSD2"/>
</dbReference>
<dbReference type="NCBIfam" id="TIGR00358">
    <property type="entry name" value="3_prime_RNase"/>
    <property type="match status" value="1"/>
</dbReference>
<comment type="similarity">
    <text evidence="8">Belongs to the RNR ribonuclease family. RNase R subfamily.</text>
</comment>
<evidence type="ECO:0000256" key="2">
    <source>
        <dbReference type="ARBA" id="ARBA00004496"/>
    </source>
</evidence>
<proteinExistence type="inferred from homology"/>
<dbReference type="AlphaFoldDB" id="A0A1Z5HUI2"/>
<dbReference type="PANTHER" id="PTHR23355">
    <property type="entry name" value="RIBONUCLEASE"/>
    <property type="match status" value="1"/>
</dbReference>